<dbReference type="EMBL" id="QXGE01004188">
    <property type="protein sequence ID" value="KAE9271602.1"/>
    <property type="molecule type" value="Genomic_DNA"/>
</dbReference>
<dbReference type="EMBL" id="QXFZ01004132">
    <property type="protein sequence ID" value="KAE9065577.1"/>
    <property type="molecule type" value="Genomic_DNA"/>
</dbReference>
<dbReference type="EMBL" id="QXGB01004210">
    <property type="protein sequence ID" value="KAE9167096.1"/>
    <property type="molecule type" value="Genomic_DNA"/>
</dbReference>
<evidence type="ECO:0000313" key="2">
    <source>
        <dbReference type="EMBL" id="KAE8966988.1"/>
    </source>
</evidence>
<keyword evidence="1" id="KW-0732">Signal</keyword>
<evidence type="ECO:0000313" key="8">
    <source>
        <dbReference type="Proteomes" id="UP000433483"/>
    </source>
</evidence>
<evidence type="ECO:0000313" key="13">
    <source>
        <dbReference type="Proteomes" id="UP000460718"/>
    </source>
</evidence>
<dbReference type="EMBL" id="QXFW01004149">
    <property type="protein sequence ID" value="KAE8966988.1"/>
    <property type="molecule type" value="Genomic_DNA"/>
</dbReference>
<feature type="signal peptide" evidence="1">
    <location>
        <begin position="1"/>
        <end position="19"/>
    </location>
</feature>
<dbReference type="AlphaFoldDB" id="A0A6A3PZ39"/>
<evidence type="ECO:0000313" key="4">
    <source>
        <dbReference type="EMBL" id="KAE9077932.1"/>
    </source>
</evidence>
<evidence type="ECO:0008006" key="14">
    <source>
        <dbReference type="Google" id="ProtNLM"/>
    </source>
</evidence>
<name>A0A6A3PZ39_9STRA</name>
<dbReference type="Proteomes" id="UP000433483">
    <property type="component" value="Unassembled WGS sequence"/>
</dbReference>
<evidence type="ECO:0000313" key="5">
    <source>
        <dbReference type="EMBL" id="KAE9167096.1"/>
    </source>
</evidence>
<dbReference type="Proteomes" id="UP000441208">
    <property type="component" value="Unassembled WGS sequence"/>
</dbReference>
<comment type="caution">
    <text evidence="3">The sequence shown here is derived from an EMBL/GenBank/DDBJ whole genome shotgun (WGS) entry which is preliminary data.</text>
</comment>
<evidence type="ECO:0000313" key="3">
    <source>
        <dbReference type="EMBL" id="KAE9065577.1"/>
    </source>
</evidence>
<protein>
    <recommendedName>
        <fullName evidence="14">Secreted protein</fullName>
    </recommendedName>
</protein>
<sequence length="258" mass="28139">MFRLALSMMVLAVARDAWSIVVGTAPRPPSHFDMSGNGSSLQLGGASTVDSTVNGLELVARDHLEVRRVEVRGSRGGGPDISLRSGDFGHDVASGGCAFLPENAEPFAMRIPFPLGPRLLIRSSSDLCCNGTRDLCQSLSQCIRLNRRRFDGRRFMWLAHKVSSRRSNESSVGCKLWLRKKNSTRVGRRTLAPSSAFCHDSGGIDCASNVGRIPNHSDQAWRAVHRELNDGEGETCCFSLALRPGALPSYQPRQKCAD</sequence>
<feature type="chain" id="PRO_5036165623" description="Secreted protein" evidence="1">
    <location>
        <begin position="20"/>
        <end position="258"/>
    </location>
</feature>
<dbReference type="Proteomes" id="UP000460718">
    <property type="component" value="Unassembled WGS sequence"/>
</dbReference>
<dbReference type="EMBL" id="QXGA01003923">
    <property type="protein sequence ID" value="KAE9077932.1"/>
    <property type="molecule type" value="Genomic_DNA"/>
</dbReference>
<dbReference type="Proteomes" id="UP000440367">
    <property type="component" value="Unassembled WGS sequence"/>
</dbReference>
<evidence type="ECO:0000313" key="10">
    <source>
        <dbReference type="Proteomes" id="UP000440367"/>
    </source>
</evidence>
<evidence type="ECO:0000313" key="9">
    <source>
        <dbReference type="Proteomes" id="UP000437068"/>
    </source>
</evidence>
<dbReference type="Proteomes" id="UP000437068">
    <property type="component" value="Unassembled WGS sequence"/>
</dbReference>
<accession>A0A6A3PZ39</accession>
<organism evidence="3 12">
    <name type="scientific">Phytophthora fragariae</name>
    <dbReference type="NCBI Taxonomy" id="53985"/>
    <lineage>
        <taxon>Eukaryota</taxon>
        <taxon>Sar</taxon>
        <taxon>Stramenopiles</taxon>
        <taxon>Oomycota</taxon>
        <taxon>Peronosporomycetes</taxon>
        <taxon>Peronosporales</taxon>
        <taxon>Peronosporaceae</taxon>
        <taxon>Phytophthora</taxon>
    </lineage>
</organism>
<dbReference type="EMBL" id="QXGD01003955">
    <property type="protein sequence ID" value="KAE9173407.1"/>
    <property type="molecule type" value="Genomic_DNA"/>
</dbReference>
<evidence type="ECO:0000313" key="7">
    <source>
        <dbReference type="EMBL" id="KAE9271602.1"/>
    </source>
</evidence>
<gene>
    <name evidence="7" type="ORF">PF001_g28309</name>
    <name evidence="6" type="ORF">PF002_g29317</name>
    <name evidence="5" type="ORF">PF005_g28915</name>
    <name evidence="4" type="ORF">PF006_g27819</name>
    <name evidence="3" type="ORF">PF007_g28796</name>
    <name evidence="2" type="ORF">PF011_g27728</name>
</gene>
<dbReference type="Proteomes" id="UP000440732">
    <property type="component" value="Unassembled WGS sequence"/>
</dbReference>
<keyword evidence="8" id="KW-1185">Reference proteome</keyword>
<proteinExistence type="predicted"/>
<evidence type="ECO:0000313" key="6">
    <source>
        <dbReference type="EMBL" id="KAE9173407.1"/>
    </source>
</evidence>
<evidence type="ECO:0000313" key="11">
    <source>
        <dbReference type="Proteomes" id="UP000440732"/>
    </source>
</evidence>
<reference evidence="8 9" key="1">
    <citation type="submission" date="2018-08" db="EMBL/GenBank/DDBJ databases">
        <title>Genomic investigation of the strawberry pathogen Phytophthora fragariae indicates pathogenicity is determined by transcriptional variation in three key races.</title>
        <authorList>
            <person name="Adams T.M."/>
            <person name="Armitage A.D."/>
            <person name="Sobczyk M.K."/>
            <person name="Bates H.J."/>
            <person name="Dunwell J.M."/>
            <person name="Nellist C.F."/>
            <person name="Harrison R.J."/>
        </authorList>
    </citation>
    <scope>NUCLEOTIDE SEQUENCE [LARGE SCALE GENOMIC DNA]</scope>
    <source>
        <strain evidence="7 9">A4</strain>
        <strain evidence="6 10">BC-1</strain>
        <strain evidence="5 8">NOV-27</strain>
        <strain evidence="4 11">NOV-5</strain>
        <strain evidence="3 12">NOV-71</strain>
        <strain evidence="2 13">SCRP245</strain>
    </source>
</reference>
<evidence type="ECO:0000313" key="12">
    <source>
        <dbReference type="Proteomes" id="UP000441208"/>
    </source>
</evidence>
<evidence type="ECO:0000256" key="1">
    <source>
        <dbReference type="SAM" id="SignalP"/>
    </source>
</evidence>